<evidence type="ECO:0000256" key="3">
    <source>
        <dbReference type="ARBA" id="ARBA00025714"/>
    </source>
</evidence>
<dbReference type="EC" id="1.1.1.206" evidence="4"/>
<dbReference type="PANTHER" id="PTHR42898:SF101">
    <property type="entry name" value="ENOYL-(ACYL CARRIER) REDUCTASE"/>
    <property type="match status" value="1"/>
</dbReference>
<keyword evidence="5" id="KW-1185">Reference proteome</keyword>
<keyword evidence="1" id="KW-0521">NADP</keyword>
<dbReference type="GO" id="GO:0050356">
    <property type="term" value="F:tropine dehydrogenase activity"/>
    <property type="evidence" value="ECO:0007669"/>
    <property type="project" value="UniProtKB-EC"/>
</dbReference>
<dbReference type="Pfam" id="PF00106">
    <property type="entry name" value="adh_short"/>
    <property type="match status" value="1"/>
</dbReference>
<dbReference type="PRINTS" id="PR00081">
    <property type="entry name" value="GDHRDH"/>
</dbReference>
<gene>
    <name evidence="4" type="ORF">RCOM_0365890</name>
</gene>
<name>B9TBG8_RICCO</name>
<evidence type="ECO:0000256" key="1">
    <source>
        <dbReference type="ARBA" id="ARBA00022857"/>
    </source>
</evidence>
<feature type="non-terminal residue" evidence="4">
    <location>
        <position position="109"/>
    </location>
</feature>
<organism evidence="4 5">
    <name type="scientific">Ricinus communis</name>
    <name type="common">Castor bean</name>
    <dbReference type="NCBI Taxonomy" id="3988"/>
    <lineage>
        <taxon>Eukaryota</taxon>
        <taxon>Viridiplantae</taxon>
        <taxon>Streptophyta</taxon>
        <taxon>Embryophyta</taxon>
        <taxon>Tracheophyta</taxon>
        <taxon>Spermatophyta</taxon>
        <taxon>Magnoliopsida</taxon>
        <taxon>eudicotyledons</taxon>
        <taxon>Gunneridae</taxon>
        <taxon>Pentapetalae</taxon>
        <taxon>rosids</taxon>
        <taxon>fabids</taxon>
        <taxon>Malpighiales</taxon>
        <taxon>Euphorbiaceae</taxon>
        <taxon>Acalyphoideae</taxon>
        <taxon>Acalypheae</taxon>
        <taxon>Ricinus</taxon>
    </lineage>
</organism>
<dbReference type="PANTHER" id="PTHR42898">
    <property type="entry name" value="TROPINONE REDUCTASE"/>
    <property type="match status" value="1"/>
</dbReference>
<protein>
    <submittedName>
        <fullName evidence="4">Tropinone reductase, putative</fullName>
        <ecNumber evidence="4">1.1.1.206</ecNumber>
    </submittedName>
</protein>
<dbReference type="AlphaFoldDB" id="B9TBG8"/>
<proteinExistence type="inferred from homology"/>
<dbReference type="SUPFAM" id="SSF51735">
    <property type="entry name" value="NAD(P)-binding Rossmann-fold domains"/>
    <property type="match status" value="1"/>
</dbReference>
<evidence type="ECO:0000313" key="5">
    <source>
        <dbReference type="Proteomes" id="UP000008311"/>
    </source>
</evidence>
<dbReference type="eggNOG" id="KOG0725">
    <property type="taxonomic scope" value="Eukaryota"/>
</dbReference>
<dbReference type="STRING" id="3988.B9TBG8"/>
<evidence type="ECO:0000256" key="2">
    <source>
        <dbReference type="ARBA" id="ARBA00023002"/>
    </source>
</evidence>
<dbReference type="InterPro" id="IPR002347">
    <property type="entry name" value="SDR_fam"/>
</dbReference>
<dbReference type="InterPro" id="IPR036291">
    <property type="entry name" value="NAD(P)-bd_dom_sf"/>
</dbReference>
<dbReference type="InParanoid" id="B9TBG8"/>
<reference evidence="5" key="1">
    <citation type="journal article" date="2010" name="Nat. Biotechnol.">
        <title>Draft genome sequence of the oilseed species Ricinus communis.</title>
        <authorList>
            <person name="Chan A.P."/>
            <person name="Crabtree J."/>
            <person name="Zhao Q."/>
            <person name="Lorenzi H."/>
            <person name="Orvis J."/>
            <person name="Puiu D."/>
            <person name="Melake-Berhan A."/>
            <person name="Jones K.M."/>
            <person name="Redman J."/>
            <person name="Chen G."/>
            <person name="Cahoon E.B."/>
            <person name="Gedil M."/>
            <person name="Stanke M."/>
            <person name="Haas B.J."/>
            <person name="Wortman J.R."/>
            <person name="Fraser-Liggett C.M."/>
            <person name="Ravel J."/>
            <person name="Rabinowicz P.D."/>
        </authorList>
    </citation>
    <scope>NUCLEOTIDE SEQUENCE [LARGE SCALE GENOMIC DNA]</scope>
    <source>
        <strain evidence="5">cv. Hale</strain>
    </source>
</reference>
<sequence length="109" mass="12354">MAEAEHSFRKKRWSLKGMTALVTGGTRGIGNDIVEELAEFEVAVHTCSRNQKELEECLQEWRSKGFRVTGSVCDVLHRDQREKLIETVSSIFHGKLDILVSLILITQVL</sequence>
<dbReference type="Gene3D" id="3.40.50.720">
    <property type="entry name" value="NAD(P)-binding Rossmann-like Domain"/>
    <property type="match status" value="1"/>
</dbReference>
<dbReference type="InterPro" id="IPR045000">
    <property type="entry name" value="TR"/>
</dbReference>
<keyword evidence="2 4" id="KW-0560">Oxidoreductase</keyword>
<accession>B9TBG8</accession>
<dbReference type="Proteomes" id="UP000008311">
    <property type="component" value="Unassembled WGS sequence"/>
</dbReference>
<dbReference type="EMBL" id="EQ976490">
    <property type="protein sequence ID" value="EEF26796.1"/>
    <property type="molecule type" value="Genomic_DNA"/>
</dbReference>
<evidence type="ECO:0000313" key="4">
    <source>
        <dbReference type="EMBL" id="EEF26796.1"/>
    </source>
</evidence>
<comment type="similarity">
    <text evidence="3">Belongs to the short-chain dehydrogenases/reductases (SDR) family. SDR65C subfamily.</text>
</comment>